<evidence type="ECO:0000256" key="4">
    <source>
        <dbReference type="SAM" id="Phobius"/>
    </source>
</evidence>
<dbReference type="InterPro" id="IPR036259">
    <property type="entry name" value="MFS_trans_sf"/>
</dbReference>
<evidence type="ECO:0000256" key="3">
    <source>
        <dbReference type="ARBA" id="ARBA00023136"/>
    </source>
</evidence>
<feature type="transmembrane region" description="Helical" evidence="4">
    <location>
        <begin position="251"/>
        <end position="270"/>
    </location>
</feature>
<evidence type="ECO:0000256" key="1">
    <source>
        <dbReference type="ARBA" id="ARBA00022692"/>
    </source>
</evidence>
<dbReference type="PROSITE" id="PS50850">
    <property type="entry name" value="MFS"/>
    <property type="match status" value="1"/>
</dbReference>
<evidence type="ECO:0000313" key="6">
    <source>
        <dbReference type="EMBL" id="OEJ66928.1"/>
    </source>
</evidence>
<feature type="transmembrane region" description="Helical" evidence="4">
    <location>
        <begin position="339"/>
        <end position="361"/>
    </location>
</feature>
<keyword evidence="3 4" id="KW-0472">Membrane</keyword>
<feature type="transmembrane region" description="Helical" evidence="4">
    <location>
        <begin position="166"/>
        <end position="190"/>
    </location>
</feature>
<dbReference type="Gene3D" id="1.20.1250.20">
    <property type="entry name" value="MFS general substrate transporter like domains"/>
    <property type="match status" value="1"/>
</dbReference>
<comment type="caution">
    <text evidence="6">The sequence shown here is derived from an EMBL/GenBank/DDBJ whole genome shotgun (WGS) entry which is preliminary data.</text>
</comment>
<feature type="transmembrane region" description="Helical" evidence="4">
    <location>
        <begin position="367"/>
        <end position="386"/>
    </location>
</feature>
<dbReference type="STRING" id="28181.BEN30_11070"/>
<sequence>MAVKRYRLNIGLLATAQGLYLISGVTYIMFAALVGQMLADNKLLATLPIAIMTIGTASSTVPMSMLMKRIGRRFGFLIGASAGAVSGTLGAYAILQSNFVMFCCATLIMGIYQACTQYYRYAAVESAPLDFVSRAVSLVLLGGVLSALVGPSIAVFSRDLLSPVPFAGGFAMSALVSIAAMIPLSLLHIPRPMEDTNHEGARPLGVIIRQPVFIAAMLNAATSYSLMVLVMTATPLAMTACGFEMHDTGSVIQWHVLAMFVPSFFTGSLIHRFGVLTILFVGMALFVVSAAFALSGIELLNFRAALILLGVAWNFLFVGGTTLLTQAYQPSEKAKTQGVNEFIVFAAAATGSFSSGGLFNLSGWDAVNYGGAPLLILTFMATLWYAHTKRLALRQAQIGAQTP</sequence>
<accession>A0A1E5Q768</accession>
<dbReference type="Proteomes" id="UP000095347">
    <property type="component" value="Unassembled WGS sequence"/>
</dbReference>
<keyword evidence="1 4" id="KW-0812">Transmembrane</keyword>
<keyword evidence="7" id="KW-1185">Reference proteome</keyword>
<reference evidence="7" key="1">
    <citation type="submission" date="2016-07" db="EMBL/GenBank/DDBJ databases">
        <authorList>
            <person name="Florea S."/>
            <person name="Webb J.S."/>
            <person name="Jaromczyk J."/>
            <person name="Schardl C.L."/>
        </authorList>
    </citation>
    <scope>NUCLEOTIDE SEQUENCE [LARGE SCALE GENOMIC DNA]</scope>
    <source>
        <strain evidence="7">MV-1</strain>
    </source>
</reference>
<dbReference type="Pfam" id="PF07690">
    <property type="entry name" value="MFS_1"/>
    <property type="match status" value="1"/>
</dbReference>
<feature type="transmembrane region" description="Helical" evidence="4">
    <location>
        <begin position="74"/>
        <end position="93"/>
    </location>
</feature>
<feature type="transmembrane region" description="Helical" evidence="4">
    <location>
        <begin position="211"/>
        <end position="231"/>
    </location>
</feature>
<feature type="transmembrane region" description="Helical" evidence="4">
    <location>
        <begin position="131"/>
        <end position="154"/>
    </location>
</feature>
<feature type="transmembrane region" description="Helical" evidence="4">
    <location>
        <begin position="99"/>
        <end position="119"/>
    </location>
</feature>
<feature type="transmembrane region" description="Helical" evidence="4">
    <location>
        <begin position="277"/>
        <end position="297"/>
    </location>
</feature>
<dbReference type="RefSeq" id="WP_069958134.1">
    <property type="nucleotide sequence ID" value="NZ_MCGG01000027.1"/>
</dbReference>
<feature type="domain" description="Major facilitator superfamily (MFS) profile" evidence="5">
    <location>
        <begin position="211"/>
        <end position="403"/>
    </location>
</feature>
<feature type="transmembrane region" description="Helical" evidence="4">
    <location>
        <begin position="12"/>
        <end position="37"/>
    </location>
</feature>
<dbReference type="GO" id="GO:0022857">
    <property type="term" value="F:transmembrane transporter activity"/>
    <property type="evidence" value="ECO:0007669"/>
    <property type="project" value="InterPro"/>
</dbReference>
<organism evidence="6 7">
    <name type="scientific">Magnetovibrio blakemorei</name>
    <dbReference type="NCBI Taxonomy" id="28181"/>
    <lineage>
        <taxon>Bacteria</taxon>
        <taxon>Pseudomonadati</taxon>
        <taxon>Pseudomonadota</taxon>
        <taxon>Alphaproteobacteria</taxon>
        <taxon>Rhodospirillales</taxon>
        <taxon>Magnetovibrionaceae</taxon>
        <taxon>Magnetovibrio</taxon>
    </lineage>
</organism>
<dbReference type="AlphaFoldDB" id="A0A1E5Q768"/>
<dbReference type="PANTHER" id="PTHR23534:SF1">
    <property type="entry name" value="MAJOR FACILITATOR SUPERFAMILY PROTEIN"/>
    <property type="match status" value="1"/>
</dbReference>
<dbReference type="SUPFAM" id="SSF103473">
    <property type="entry name" value="MFS general substrate transporter"/>
    <property type="match status" value="1"/>
</dbReference>
<gene>
    <name evidence="6" type="ORF">BEN30_11070</name>
</gene>
<dbReference type="EMBL" id="MCGG01000027">
    <property type="protein sequence ID" value="OEJ66928.1"/>
    <property type="molecule type" value="Genomic_DNA"/>
</dbReference>
<feature type="transmembrane region" description="Helical" evidence="4">
    <location>
        <begin position="43"/>
        <end position="62"/>
    </location>
</feature>
<protein>
    <recommendedName>
        <fullName evidence="5">Major facilitator superfamily (MFS) profile domain-containing protein</fullName>
    </recommendedName>
</protein>
<evidence type="ECO:0000259" key="5">
    <source>
        <dbReference type="PROSITE" id="PS50850"/>
    </source>
</evidence>
<name>A0A1E5Q768_9PROT</name>
<dbReference type="PANTHER" id="PTHR23534">
    <property type="entry name" value="MFS PERMEASE"/>
    <property type="match status" value="1"/>
</dbReference>
<dbReference type="OrthoDB" id="8558006at2"/>
<keyword evidence="2 4" id="KW-1133">Transmembrane helix</keyword>
<feature type="transmembrane region" description="Helical" evidence="4">
    <location>
        <begin position="303"/>
        <end position="327"/>
    </location>
</feature>
<dbReference type="InterPro" id="IPR011701">
    <property type="entry name" value="MFS"/>
</dbReference>
<proteinExistence type="predicted"/>
<evidence type="ECO:0000313" key="7">
    <source>
        <dbReference type="Proteomes" id="UP000095347"/>
    </source>
</evidence>
<dbReference type="InterPro" id="IPR020846">
    <property type="entry name" value="MFS_dom"/>
</dbReference>
<evidence type="ECO:0000256" key="2">
    <source>
        <dbReference type="ARBA" id="ARBA00022989"/>
    </source>
</evidence>